<evidence type="ECO:0000256" key="3">
    <source>
        <dbReference type="ARBA" id="ARBA00023274"/>
    </source>
</evidence>
<dbReference type="InterPro" id="IPR001857">
    <property type="entry name" value="Ribosomal_bL19"/>
</dbReference>
<dbReference type="Pfam" id="PF01245">
    <property type="entry name" value="Ribosomal_L19"/>
    <property type="match status" value="1"/>
</dbReference>
<keyword evidence="4" id="KW-0496">Mitochondrion</keyword>
<keyword evidence="3" id="KW-0687">Ribonucleoprotein</keyword>
<dbReference type="GO" id="GO:0003735">
    <property type="term" value="F:structural constituent of ribosome"/>
    <property type="evidence" value="ECO:0007669"/>
    <property type="project" value="InterPro"/>
</dbReference>
<evidence type="ECO:0000313" key="4">
    <source>
        <dbReference type="EMBL" id="AGH23993.1"/>
    </source>
</evidence>
<evidence type="ECO:0000256" key="1">
    <source>
        <dbReference type="ARBA" id="ARBA00005781"/>
    </source>
</evidence>
<dbReference type="AlphaFoldDB" id="M4QKJ6"/>
<gene>
    <name evidence="4" type="primary">rpl19</name>
</gene>
<dbReference type="SUPFAM" id="SSF50104">
    <property type="entry name" value="Translation proteins SH3-like domain"/>
    <property type="match status" value="1"/>
</dbReference>
<reference evidence="4" key="1">
    <citation type="journal article" date="2013" name="Genome Biol. Evol.">
        <title>Strikingly bacteria-like and gene-rich mitochondrial genomes throughout jakobid protists.</title>
        <authorList>
            <person name="Burger G."/>
            <person name="Gray M.W."/>
            <person name="Forget L."/>
            <person name="Lang B.F."/>
        </authorList>
    </citation>
    <scope>NUCLEOTIDE SEQUENCE</scope>
    <source>
        <strain evidence="4">ATCC PRA-185</strain>
    </source>
</reference>
<dbReference type="EMBL" id="KC353352">
    <property type="protein sequence ID" value="AGH23993.1"/>
    <property type="molecule type" value="Genomic_DNA"/>
</dbReference>
<dbReference type="RefSeq" id="YP_007890499.1">
    <property type="nucleotide sequence ID" value="NC_021124.1"/>
</dbReference>
<keyword evidence="2 4" id="KW-0689">Ribosomal protein</keyword>
<accession>M4QKJ6</accession>
<dbReference type="Gene3D" id="2.30.30.790">
    <property type="match status" value="1"/>
</dbReference>
<dbReference type="GeneID" id="15332837"/>
<evidence type="ECO:0000256" key="2">
    <source>
        <dbReference type="ARBA" id="ARBA00022980"/>
    </source>
</evidence>
<dbReference type="GO" id="GO:0005762">
    <property type="term" value="C:mitochondrial large ribosomal subunit"/>
    <property type="evidence" value="ECO:0007669"/>
    <property type="project" value="TreeGrafter"/>
</dbReference>
<name>M4QKJ6_ANDGO</name>
<dbReference type="InterPro" id="IPR038657">
    <property type="entry name" value="Ribosomal_bL19_sf"/>
</dbReference>
<geneLocation type="mitochondrion" evidence="4"/>
<dbReference type="InterPro" id="IPR008991">
    <property type="entry name" value="Translation_prot_SH3-like_sf"/>
</dbReference>
<comment type="similarity">
    <text evidence="1">Belongs to the bacterial ribosomal protein bL19 family.</text>
</comment>
<dbReference type="GO" id="GO:0006412">
    <property type="term" value="P:translation"/>
    <property type="evidence" value="ECO:0007669"/>
    <property type="project" value="InterPro"/>
</dbReference>
<sequence length="117" mass="13621">MVHSLLLQVESEKMVELSKMHLLFQTLTVGDRVRVSFGKGKKQTFQGICIAKRNKGISSSFLLRNSLSGEGLEYRFFPYSNNLSEIDILEKKQPLVQYRRAKLYYLRLRTPKEYTVS</sequence>
<organism evidence="4">
    <name type="scientific">Andalucia godoyi</name>
    <name type="common">Flagellate</name>
    <dbReference type="NCBI Taxonomy" id="505711"/>
    <lineage>
        <taxon>Eukaryota</taxon>
        <taxon>Discoba</taxon>
        <taxon>Jakobida</taxon>
        <taxon>Andalucina</taxon>
        <taxon>Andaluciidae</taxon>
        <taxon>Andalucia</taxon>
    </lineage>
</organism>
<protein>
    <submittedName>
        <fullName evidence="4">Ribosomal protein L19</fullName>
    </submittedName>
</protein>
<proteinExistence type="inferred from homology"/>
<dbReference type="PANTHER" id="PTHR15680">
    <property type="entry name" value="RIBOSOMAL PROTEIN L19"/>
    <property type="match status" value="1"/>
</dbReference>
<dbReference type="PRINTS" id="PR00061">
    <property type="entry name" value="RIBOSOMALL19"/>
</dbReference>
<dbReference type="PANTHER" id="PTHR15680:SF9">
    <property type="entry name" value="LARGE RIBOSOMAL SUBUNIT PROTEIN BL19M"/>
    <property type="match status" value="1"/>
</dbReference>